<dbReference type="PROSITE" id="PS51725">
    <property type="entry name" value="ABM"/>
    <property type="match status" value="2"/>
</dbReference>
<protein>
    <submittedName>
        <fullName evidence="2">Antibiotic biosynthesis monooxygenase</fullName>
    </submittedName>
</protein>
<dbReference type="EMBL" id="JADEWN010000004">
    <property type="protein sequence ID" value="MBE9189216.1"/>
    <property type="molecule type" value="Genomic_DNA"/>
</dbReference>
<keyword evidence="3" id="KW-1185">Reference proteome</keyword>
<dbReference type="RefSeq" id="WP_193930406.1">
    <property type="nucleotide sequence ID" value="NZ_CAWPMZ010000085.1"/>
</dbReference>
<feature type="domain" description="ABM" evidence="1">
    <location>
        <begin position="11"/>
        <end position="102"/>
    </location>
</feature>
<accession>A0ABR9ULQ3</accession>
<comment type="caution">
    <text evidence="2">The sequence shown here is derived from an EMBL/GenBank/DDBJ whole genome shotgun (WGS) entry which is preliminary data.</text>
</comment>
<evidence type="ECO:0000259" key="1">
    <source>
        <dbReference type="PROSITE" id="PS51725"/>
    </source>
</evidence>
<dbReference type="Proteomes" id="UP000651156">
    <property type="component" value="Unassembled WGS sequence"/>
</dbReference>
<sequence>MPAIAKTNDLITVIIIFVVEPEQQQELIDTIIEFIDNAVKYQPGFVSASLHKSLDGIRVMNYAQWQSLEEYYTFLDNSEVQAQGKKLANFNPPDLHIFEVIVSQPENAPLEINQGDLIHLAEFRVKPENQQRLVELEKEYIGVALQNPGLISANFHRSLDGTRTMNYGQWRSLEDFELLLQDPKYKPLSEYWQGLAENEFHLYEVVFTKSTTN</sequence>
<name>A0ABR9ULQ3_9CHRO</name>
<dbReference type="GO" id="GO:0004497">
    <property type="term" value="F:monooxygenase activity"/>
    <property type="evidence" value="ECO:0007669"/>
    <property type="project" value="UniProtKB-KW"/>
</dbReference>
<gene>
    <name evidence="2" type="ORF">IQ230_02300</name>
</gene>
<keyword evidence="2" id="KW-0560">Oxidoreductase</keyword>
<dbReference type="InterPro" id="IPR011008">
    <property type="entry name" value="Dimeric_a/b-barrel"/>
</dbReference>
<dbReference type="Gene3D" id="3.30.70.100">
    <property type="match status" value="2"/>
</dbReference>
<feature type="domain" description="ABM" evidence="1">
    <location>
        <begin position="117"/>
        <end position="207"/>
    </location>
</feature>
<evidence type="ECO:0000313" key="2">
    <source>
        <dbReference type="EMBL" id="MBE9189216.1"/>
    </source>
</evidence>
<organism evidence="2 3">
    <name type="scientific">Gloeocapsopsis crepidinum LEGE 06123</name>
    <dbReference type="NCBI Taxonomy" id="588587"/>
    <lineage>
        <taxon>Bacteria</taxon>
        <taxon>Bacillati</taxon>
        <taxon>Cyanobacteriota</taxon>
        <taxon>Cyanophyceae</taxon>
        <taxon>Oscillatoriophycideae</taxon>
        <taxon>Chroococcales</taxon>
        <taxon>Chroococcaceae</taxon>
        <taxon>Gloeocapsopsis</taxon>
    </lineage>
</organism>
<reference evidence="2 3" key="1">
    <citation type="submission" date="2020-10" db="EMBL/GenBank/DDBJ databases">
        <authorList>
            <person name="Castelo-Branco R."/>
            <person name="Eusebio N."/>
            <person name="Adriana R."/>
            <person name="Vieira A."/>
            <person name="Brugerolle De Fraissinette N."/>
            <person name="Rezende De Castro R."/>
            <person name="Schneider M.P."/>
            <person name="Vasconcelos V."/>
            <person name="Leao P.N."/>
        </authorList>
    </citation>
    <scope>NUCLEOTIDE SEQUENCE [LARGE SCALE GENOMIC DNA]</scope>
    <source>
        <strain evidence="2 3">LEGE 06123</strain>
    </source>
</reference>
<dbReference type="InterPro" id="IPR007138">
    <property type="entry name" value="ABM_dom"/>
</dbReference>
<keyword evidence="2" id="KW-0503">Monooxygenase</keyword>
<dbReference type="Pfam" id="PF03992">
    <property type="entry name" value="ABM"/>
    <property type="match status" value="2"/>
</dbReference>
<evidence type="ECO:0000313" key="3">
    <source>
        <dbReference type="Proteomes" id="UP000651156"/>
    </source>
</evidence>
<proteinExistence type="predicted"/>
<dbReference type="SUPFAM" id="SSF54909">
    <property type="entry name" value="Dimeric alpha+beta barrel"/>
    <property type="match status" value="2"/>
</dbReference>